<dbReference type="Proteomes" id="UP000011591">
    <property type="component" value="Unassembled WGS sequence"/>
</dbReference>
<dbReference type="Pfam" id="PF00296">
    <property type="entry name" value="Bac_luciferase"/>
    <property type="match status" value="1"/>
</dbReference>
<dbReference type="RefSeq" id="WP_006666488.1">
    <property type="nucleotide sequence ID" value="NZ_AOIP01000032.1"/>
</dbReference>
<dbReference type="InterPro" id="IPR019945">
    <property type="entry name" value="F420_G6P_DH-rel"/>
</dbReference>
<gene>
    <name evidence="3" type="ORF">C480_15335</name>
</gene>
<dbReference type="PATRIC" id="fig|1227491.4.peg.3148"/>
<sequence>MTEIGYKLICEEHGPNELVDYATLAEQSAFEFAMISDHFHPWTSTQGESPFAWNVIGAIAQATTDLRLGTAITCPIIRYHPAIIAQAAATAGVQLPGRFFLGVGTGEQLSEHILGDRWPEHEIRLEMLREAVDVIRTLWEGTTTSYHGDYYTVENARIYTLPDDLPPIHVAADGPKTAQAAGDIGDGLVAVRPDDTLVDSFETDENETADAPRYAELDICYAEDEQEAIETAHEIWPQAALPGKLMWELATPAHFEQATEAVTADEIAERVVCGPDPEAHISAIQEYVDAGFDHVTIHQIGPNQAEFVEFYENEVIPAIE</sequence>
<dbReference type="EMBL" id="AOIP01000032">
    <property type="protein sequence ID" value="ELZ03750.1"/>
    <property type="molecule type" value="Genomic_DNA"/>
</dbReference>
<protein>
    <submittedName>
        <fullName evidence="3">G6PDH family F420-dependent oxidoreductase</fullName>
    </submittedName>
</protein>
<evidence type="ECO:0000313" key="4">
    <source>
        <dbReference type="Proteomes" id="UP000011591"/>
    </source>
</evidence>
<dbReference type="InterPro" id="IPR050564">
    <property type="entry name" value="F420-G6PD/mer"/>
</dbReference>
<keyword evidence="4" id="KW-1185">Reference proteome</keyword>
<dbReference type="PANTHER" id="PTHR43244">
    <property type="match status" value="1"/>
</dbReference>
<feature type="domain" description="Luciferase-like" evidence="2">
    <location>
        <begin position="14"/>
        <end position="294"/>
    </location>
</feature>
<dbReference type="GO" id="GO:0016705">
    <property type="term" value="F:oxidoreductase activity, acting on paired donors, with incorporation or reduction of molecular oxygen"/>
    <property type="evidence" value="ECO:0007669"/>
    <property type="project" value="InterPro"/>
</dbReference>
<dbReference type="CDD" id="cd01097">
    <property type="entry name" value="Tetrahydromethanopterin_reductase"/>
    <property type="match status" value="1"/>
</dbReference>
<name>M0AZ01_9EURY</name>
<organism evidence="3 4">
    <name type="scientific">Natrialba aegyptia DSM 13077</name>
    <dbReference type="NCBI Taxonomy" id="1227491"/>
    <lineage>
        <taxon>Archaea</taxon>
        <taxon>Methanobacteriati</taxon>
        <taxon>Methanobacteriota</taxon>
        <taxon>Stenosarchaea group</taxon>
        <taxon>Halobacteria</taxon>
        <taxon>Halobacteriales</taxon>
        <taxon>Natrialbaceae</taxon>
        <taxon>Natrialba</taxon>
    </lineage>
</organism>
<dbReference type="AlphaFoldDB" id="M0AZ01"/>
<dbReference type="Gene3D" id="3.20.20.30">
    <property type="entry name" value="Luciferase-like domain"/>
    <property type="match status" value="1"/>
</dbReference>
<comment type="caution">
    <text evidence="3">The sequence shown here is derived from an EMBL/GenBank/DDBJ whole genome shotgun (WGS) entry which is preliminary data.</text>
</comment>
<proteinExistence type="predicted"/>
<reference evidence="3 4" key="1">
    <citation type="journal article" date="2014" name="PLoS Genet.">
        <title>Phylogenetically driven sequencing of extremely halophilic archaea reveals strategies for static and dynamic osmo-response.</title>
        <authorList>
            <person name="Becker E.A."/>
            <person name="Seitzer P.M."/>
            <person name="Tritt A."/>
            <person name="Larsen D."/>
            <person name="Krusor M."/>
            <person name="Yao A.I."/>
            <person name="Wu D."/>
            <person name="Madern D."/>
            <person name="Eisen J.A."/>
            <person name="Darling A.E."/>
            <person name="Facciotti M.T."/>
        </authorList>
    </citation>
    <scope>NUCLEOTIDE SEQUENCE [LARGE SCALE GENOMIC DNA]</scope>
    <source>
        <strain evidence="3 4">DSM 13077</strain>
    </source>
</reference>
<evidence type="ECO:0000259" key="2">
    <source>
        <dbReference type="Pfam" id="PF00296"/>
    </source>
</evidence>
<evidence type="ECO:0000313" key="3">
    <source>
        <dbReference type="EMBL" id="ELZ03750.1"/>
    </source>
</evidence>
<evidence type="ECO:0000256" key="1">
    <source>
        <dbReference type="ARBA" id="ARBA00023002"/>
    </source>
</evidence>
<keyword evidence="1" id="KW-0560">Oxidoreductase</keyword>
<dbReference type="NCBIfam" id="TIGR03557">
    <property type="entry name" value="F420_G6P_family"/>
    <property type="match status" value="1"/>
</dbReference>
<dbReference type="PANTHER" id="PTHR43244:SF1">
    <property type="entry name" value="5,10-METHYLENETETRAHYDROMETHANOPTERIN REDUCTASE"/>
    <property type="match status" value="1"/>
</dbReference>
<dbReference type="SUPFAM" id="SSF51679">
    <property type="entry name" value="Bacterial luciferase-like"/>
    <property type="match status" value="1"/>
</dbReference>
<dbReference type="OrthoDB" id="7684at2157"/>
<dbReference type="InterPro" id="IPR011251">
    <property type="entry name" value="Luciferase-like_dom"/>
</dbReference>
<dbReference type="InterPro" id="IPR036661">
    <property type="entry name" value="Luciferase-like_sf"/>
</dbReference>
<accession>M0AZ01</accession>